<sequence length="633" mass="64934">MAAALPLVTVTLATATPANAAGTFNVRDYGATGNGSTNDAAAINSAVSAANSAGGGTVEFPSGTYKVGSTVHLKSNVTIQLDSGSTLTGTSSGYDAPESNSNDSYQDFGHSHFHDAMFYGDRLSNIGFTGSGTIDGGGNLITGNPSSGQADKLISLTRCSNLTMNGITLKRGGHFAILINGCDGVSSDHLNIQTASDRDGWNVINTQHATFTNITIAANDDALVFKSDWALGQRFTQGNVTVTNAHLSAACCNALMFGSETCSDFSHYTFSHITITGAGKSGLGLVSMDGANISDVHYSDVTMSGTASPIMIKIGTRKRCGDSPGIGSISNVTYDGVTGTSAGAYSPTIWGQSGHQVSGITFTNVNLTLPGGHAAMSDGVPSDNGDYNPNSIGTRPAYGWYIHQANGISFTDSSVKFSSNDNRPAVIADTGSGISFDHFVVQRGSGSPYDLGFQSVSGYCQTSVTNTSGGAPRISATGSSQSSSCGGGGGLTVSGLSVADTANAGDWSVQSDLQAGATLFGDRTFAVASVPSAVAGAQWIRTANDSKSSTANPLATFTISQAATVYLGVDTRVGKRSWMDSSWTDTGTQLTDTEGSSTRRFELYQKSFPAGSVSLGPEADTANNGSMYTVIVK</sequence>
<dbReference type="GO" id="GO:0004650">
    <property type="term" value="F:polygalacturonase activity"/>
    <property type="evidence" value="ECO:0007669"/>
    <property type="project" value="InterPro"/>
</dbReference>
<dbReference type="InterPro" id="IPR011050">
    <property type="entry name" value="Pectin_lyase_fold/virulence"/>
</dbReference>
<reference evidence="8" key="1">
    <citation type="submission" date="2021-01" db="EMBL/GenBank/DDBJ databases">
        <title>Whole genome shotgun sequence of Rugosimonospora africana NBRC 104875.</title>
        <authorList>
            <person name="Komaki H."/>
            <person name="Tamura T."/>
        </authorList>
    </citation>
    <scope>NUCLEOTIDE SEQUENCE</scope>
    <source>
        <strain evidence="8">NBRC 104875</strain>
    </source>
</reference>
<evidence type="ECO:0000256" key="1">
    <source>
        <dbReference type="ARBA" id="ARBA00008834"/>
    </source>
</evidence>
<dbReference type="GO" id="GO:0005975">
    <property type="term" value="P:carbohydrate metabolic process"/>
    <property type="evidence" value="ECO:0007669"/>
    <property type="project" value="InterPro"/>
</dbReference>
<keyword evidence="4" id="KW-0325">Glycoprotein</keyword>
<dbReference type="EMBL" id="BONZ01000023">
    <property type="protein sequence ID" value="GIH14339.1"/>
    <property type="molecule type" value="Genomic_DNA"/>
</dbReference>
<accession>A0A8J3QNY7</accession>
<keyword evidence="7" id="KW-0732">Signal</keyword>
<dbReference type="PANTHER" id="PTHR31736:SF19">
    <property type="entry name" value="PECTIN LYASE SUPERFAMILY PROTEIN-RELATED"/>
    <property type="match status" value="1"/>
</dbReference>
<dbReference type="Gene3D" id="2.160.20.10">
    <property type="entry name" value="Single-stranded right-handed beta-helix, Pectin lyase-like"/>
    <property type="match status" value="1"/>
</dbReference>
<name>A0A8J3QNY7_9ACTN</name>
<comment type="similarity">
    <text evidence="1 6">Belongs to the glycosyl hydrolase 28 family.</text>
</comment>
<evidence type="ECO:0000256" key="4">
    <source>
        <dbReference type="ARBA" id="ARBA00023180"/>
    </source>
</evidence>
<dbReference type="Proteomes" id="UP000642748">
    <property type="component" value="Unassembled WGS sequence"/>
</dbReference>
<dbReference type="RefSeq" id="WP_239133557.1">
    <property type="nucleotide sequence ID" value="NZ_BONZ01000023.1"/>
</dbReference>
<evidence type="ECO:0000256" key="3">
    <source>
        <dbReference type="ARBA" id="ARBA00023157"/>
    </source>
</evidence>
<dbReference type="InterPro" id="IPR000743">
    <property type="entry name" value="Glyco_hydro_28"/>
</dbReference>
<evidence type="ECO:0008006" key="10">
    <source>
        <dbReference type="Google" id="ProtNLM"/>
    </source>
</evidence>
<dbReference type="PANTHER" id="PTHR31736">
    <property type="match status" value="1"/>
</dbReference>
<keyword evidence="3" id="KW-1015">Disulfide bond</keyword>
<evidence type="ECO:0000313" key="8">
    <source>
        <dbReference type="EMBL" id="GIH14339.1"/>
    </source>
</evidence>
<comment type="caution">
    <text evidence="8">The sequence shown here is derived from an EMBL/GenBank/DDBJ whole genome shotgun (WGS) entry which is preliminary data.</text>
</comment>
<evidence type="ECO:0000313" key="9">
    <source>
        <dbReference type="Proteomes" id="UP000642748"/>
    </source>
</evidence>
<proteinExistence type="inferred from homology"/>
<evidence type="ECO:0000256" key="6">
    <source>
        <dbReference type="RuleBase" id="RU361169"/>
    </source>
</evidence>
<dbReference type="GO" id="GO:0046576">
    <property type="term" value="F:rhamnogalacturonan alpha-L-rhamnopyranosyl-(1-&gt;4)-alpha-D-galactopyranosyluronide lyase activity"/>
    <property type="evidence" value="ECO:0007669"/>
    <property type="project" value="UniProtKB-ARBA"/>
</dbReference>
<keyword evidence="2 6" id="KW-0378">Hydrolase</keyword>
<keyword evidence="5 6" id="KW-0326">Glycosidase</keyword>
<protein>
    <recommendedName>
        <fullName evidence="10">Pectate lyase superfamily protein domain-containing protein</fullName>
    </recommendedName>
</protein>
<evidence type="ECO:0000256" key="5">
    <source>
        <dbReference type="ARBA" id="ARBA00023295"/>
    </source>
</evidence>
<feature type="signal peptide" evidence="7">
    <location>
        <begin position="1"/>
        <end position="20"/>
    </location>
</feature>
<organism evidence="8 9">
    <name type="scientific">Rugosimonospora africana</name>
    <dbReference type="NCBI Taxonomy" id="556532"/>
    <lineage>
        <taxon>Bacteria</taxon>
        <taxon>Bacillati</taxon>
        <taxon>Actinomycetota</taxon>
        <taxon>Actinomycetes</taxon>
        <taxon>Micromonosporales</taxon>
        <taxon>Micromonosporaceae</taxon>
        <taxon>Rugosimonospora</taxon>
    </lineage>
</organism>
<evidence type="ECO:0000256" key="7">
    <source>
        <dbReference type="SAM" id="SignalP"/>
    </source>
</evidence>
<dbReference type="SUPFAM" id="SSF51126">
    <property type="entry name" value="Pectin lyase-like"/>
    <property type="match status" value="1"/>
</dbReference>
<dbReference type="Pfam" id="PF00295">
    <property type="entry name" value="Glyco_hydro_28"/>
    <property type="match status" value="1"/>
</dbReference>
<dbReference type="InterPro" id="IPR012334">
    <property type="entry name" value="Pectin_lyas_fold"/>
</dbReference>
<dbReference type="AlphaFoldDB" id="A0A8J3QNY7"/>
<gene>
    <name evidence="8" type="ORF">Raf01_25110</name>
</gene>
<keyword evidence="9" id="KW-1185">Reference proteome</keyword>
<evidence type="ECO:0000256" key="2">
    <source>
        <dbReference type="ARBA" id="ARBA00022801"/>
    </source>
</evidence>
<feature type="chain" id="PRO_5035257976" description="Pectate lyase superfamily protein domain-containing protein" evidence="7">
    <location>
        <begin position="21"/>
        <end position="633"/>
    </location>
</feature>